<reference evidence="2" key="1">
    <citation type="submission" date="2022-12" db="EMBL/GenBank/DDBJ databases">
        <title>Phocaeicola acetigenes sp. nov., isolated feces from a healthy human.</title>
        <authorList>
            <person name="Do H."/>
            <person name="Ha Y.B."/>
            <person name="Kim J.-S."/>
            <person name="Suh M.K."/>
            <person name="Kim H.S."/>
            <person name="Lee J.-S."/>
        </authorList>
    </citation>
    <scope>NUCLEOTIDE SEQUENCE</scope>
    <source>
        <strain evidence="2">KGMB11183</strain>
    </source>
</reference>
<keyword evidence="1" id="KW-0812">Transmembrane</keyword>
<dbReference type="PRINTS" id="PR00702">
    <property type="entry name" value="ACRIFLAVINRP"/>
</dbReference>
<feature type="transmembrane region" description="Helical" evidence="1">
    <location>
        <begin position="391"/>
        <end position="413"/>
    </location>
</feature>
<dbReference type="Gene3D" id="3.30.70.1440">
    <property type="entry name" value="Multidrug efflux transporter AcrB pore domain"/>
    <property type="match status" value="1"/>
</dbReference>
<name>A0ABT4PHU7_9BACT</name>
<dbReference type="Gene3D" id="1.20.1640.10">
    <property type="entry name" value="Multidrug efflux transporter AcrB transmembrane domain"/>
    <property type="match status" value="2"/>
</dbReference>
<dbReference type="Gene3D" id="3.30.70.1430">
    <property type="entry name" value="Multidrug efflux transporter AcrB pore domain"/>
    <property type="match status" value="2"/>
</dbReference>
<dbReference type="Gene3D" id="3.30.70.1320">
    <property type="entry name" value="Multidrug efflux transporter AcrB pore domain like"/>
    <property type="match status" value="1"/>
</dbReference>
<feature type="transmembrane region" description="Helical" evidence="1">
    <location>
        <begin position="957"/>
        <end position="978"/>
    </location>
</feature>
<dbReference type="Gene3D" id="3.30.2090.10">
    <property type="entry name" value="Multidrug efflux transporter AcrB TolC docking domain, DN and DC subdomains"/>
    <property type="match status" value="2"/>
</dbReference>
<protein>
    <submittedName>
        <fullName evidence="2">Efflux RND transporter permease subunit</fullName>
    </submittedName>
</protein>
<feature type="transmembrane region" description="Helical" evidence="1">
    <location>
        <begin position="883"/>
        <end position="900"/>
    </location>
</feature>
<dbReference type="EMBL" id="JAPZVM010000005">
    <property type="protein sequence ID" value="MCZ8372631.1"/>
    <property type="molecule type" value="Genomic_DNA"/>
</dbReference>
<feature type="transmembrane region" description="Helical" evidence="1">
    <location>
        <begin position="337"/>
        <end position="355"/>
    </location>
</feature>
<dbReference type="RefSeq" id="WP_269877819.1">
    <property type="nucleotide sequence ID" value="NZ_JAPZVM010000005.1"/>
</dbReference>
<dbReference type="SUPFAM" id="SSF82866">
    <property type="entry name" value="Multidrug efflux transporter AcrB transmembrane domain"/>
    <property type="match status" value="2"/>
</dbReference>
<feature type="transmembrane region" description="Helical" evidence="1">
    <location>
        <begin position="362"/>
        <end position="379"/>
    </location>
</feature>
<evidence type="ECO:0000313" key="3">
    <source>
        <dbReference type="Proteomes" id="UP001141933"/>
    </source>
</evidence>
<dbReference type="Proteomes" id="UP001141933">
    <property type="component" value="Unassembled WGS sequence"/>
</dbReference>
<evidence type="ECO:0000313" key="2">
    <source>
        <dbReference type="EMBL" id="MCZ8372631.1"/>
    </source>
</evidence>
<dbReference type="SUPFAM" id="SSF82714">
    <property type="entry name" value="Multidrug efflux transporter AcrB TolC docking domain, DN and DC subdomains"/>
    <property type="match status" value="1"/>
</dbReference>
<dbReference type="PANTHER" id="PTHR32063:SF18">
    <property type="entry name" value="CATION EFFLUX SYSTEM PROTEIN"/>
    <property type="match status" value="1"/>
</dbReference>
<keyword evidence="3" id="KW-1185">Reference proteome</keyword>
<feature type="transmembrane region" description="Helical" evidence="1">
    <location>
        <begin position="859"/>
        <end position="876"/>
    </location>
</feature>
<dbReference type="PANTHER" id="PTHR32063">
    <property type="match status" value="1"/>
</dbReference>
<comment type="caution">
    <text evidence="2">The sequence shown here is derived from an EMBL/GenBank/DDBJ whole genome shotgun (WGS) entry which is preliminary data.</text>
</comment>
<dbReference type="InterPro" id="IPR001036">
    <property type="entry name" value="Acrflvin-R"/>
</dbReference>
<feature type="transmembrane region" description="Helical" evidence="1">
    <location>
        <begin position="984"/>
        <end position="1006"/>
    </location>
</feature>
<feature type="transmembrane region" description="Helical" evidence="1">
    <location>
        <begin position="525"/>
        <end position="545"/>
    </location>
</feature>
<evidence type="ECO:0000256" key="1">
    <source>
        <dbReference type="SAM" id="Phobius"/>
    </source>
</evidence>
<organism evidence="2 3">
    <name type="scientific">Phocaeicola acetigenes</name>
    <dbReference type="NCBI Taxonomy" id="3016083"/>
    <lineage>
        <taxon>Bacteria</taxon>
        <taxon>Pseudomonadati</taxon>
        <taxon>Bacteroidota</taxon>
        <taxon>Bacteroidia</taxon>
        <taxon>Bacteroidales</taxon>
        <taxon>Bacteroidaceae</taxon>
        <taxon>Phocaeicola</taxon>
    </lineage>
</organism>
<feature type="transmembrane region" description="Helical" evidence="1">
    <location>
        <begin position="906"/>
        <end position="929"/>
    </location>
</feature>
<keyword evidence="1" id="KW-0472">Membrane</keyword>
<accession>A0ABT4PHU7</accession>
<feature type="transmembrane region" description="Helical" evidence="1">
    <location>
        <begin position="465"/>
        <end position="487"/>
    </location>
</feature>
<feature type="transmembrane region" description="Helical" evidence="1">
    <location>
        <begin position="425"/>
        <end position="453"/>
    </location>
</feature>
<dbReference type="Pfam" id="PF00873">
    <property type="entry name" value="ACR_tran"/>
    <property type="match status" value="1"/>
</dbReference>
<dbReference type="SUPFAM" id="SSF82693">
    <property type="entry name" value="Multidrug efflux transporter AcrB pore domain, PN1, PN2, PC1 and PC2 subdomains"/>
    <property type="match status" value="3"/>
</dbReference>
<dbReference type="InterPro" id="IPR027463">
    <property type="entry name" value="AcrB_DN_DC_subdom"/>
</dbReference>
<sequence length="1014" mass="112901">MVRDITKFFLKNKSLSWLLMALVLIGGSVAYVNMGKLEDAPFTIKQAVVTTSYPGASPMEVQKQVTDILEESIQSLGELYYLKTDNRAGLSKITVYVKKEIRADEMQQLWDKLRRKVSDVQSKLPAGAGPSVVNDDFGDVLGVFYGLSSDCHTYRELEEQAEIIKNELLDVKDVAKVELFGVQNRTIEVTINPTLLSKSGLTVHDIISAFDKQNKIVDAGAIETDTHRLRVEAVGSFFSMEEIENLTVVSKDGTYFRLGEIATFSESYVHPARSKMAINNIPAVGIAISTVSDGNVVEMSELVKETICHLKDRLPEGFYLESIYDQGYESAVANDGFVMNLIISVLTVIAVLLFFIGFKNGFLIGSGLIFSIFGTLVYMNATGIALQRMSLAAIIIAMGMLVDNAIVVYDSALVNMQKGMRKRNAILAAVSTTSMPLLGATLIAVLTFLPVYLSPHITGELLSSLFIVIAVSLLLSWVFAVTQNVFFVQEFVRRPRPDELKGELFQGRIYTLFRKLLAATIRKKYRVVGCMVVLLALSVWGFRFIPQQFMPLLNKQYFSVDMWLPEGVRIEETEKQVTEMVAYLKQNSEVKQVSSFVGQTPPRFYLANAAYGPQSNYAQCLVEAETPEKARALQKMLNETLPLKFPDALIRVNRFELNSIPQALIEARFCGDDPAVLDSLTQIAVGIMRNNPKALNPRNEWGNMAMNVQAEYDPVKAGKLNIGRSDMMMAVKSLCDGVSVGVYRDENKKVPVLLCTPFEEDFSQKSLEDLQVWNGTRSAPLAQLTDDIELGWEYPLVRTYNRQLSMAAQCDVKPGHTMSEVLNEIKAEVEQIQLPEGYTFFWDSQYKDQKEAMEALTKYFPLAIVFLIIILVALFGNFKQPAIIFLILPLSLIGMVLGLLCTGFEFGFFCMAGWLGLLGMIIKNVIVLLDEVNIQRSMGVDPYHAIIEATVSRTRPVLMAALTTIFGSIPLLFDVVFGGMAATIVFGLSFATLLTLFVTPALYAIFYQVKKENI</sequence>
<proteinExistence type="predicted"/>
<gene>
    <name evidence="2" type="ORF">O6P32_07915</name>
</gene>
<keyword evidence="1" id="KW-1133">Transmembrane helix</keyword>